<dbReference type="InterPro" id="IPR036291">
    <property type="entry name" value="NAD(P)-bd_dom_sf"/>
</dbReference>
<evidence type="ECO:0000313" key="2">
    <source>
        <dbReference type="EMBL" id="RHW23762.1"/>
    </source>
</evidence>
<dbReference type="OrthoDB" id="9774199at2"/>
<dbReference type="Gene3D" id="3.40.50.720">
    <property type="entry name" value="NAD(P)-binding Rossmann-like Domain"/>
    <property type="match status" value="1"/>
</dbReference>
<keyword evidence="3" id="KW-1185">Reference proteome</keyword>
<accession>A0A417XTI4</accession>
<evidence type="ECO:0000259" key="1">
    <source>
        <dbReference type="Pfam" id="PF01370"/>
    </source>
</evidence>
<sequence>MRVVLIGGTGHIGSYLVPRLVRRGHDVVSLSRGSRRPYVEDPAWEVVEQVTVDREDRDAEGTFAGLVKDLEPEVVIDLLCFTLDSAVALVEGLRGHIDHLVHCGSVWIHGPSLRAPILESNESAPFGQYGIEKARIASMLSHETASGGMVTTSLHPGHISGPGWAVINAVGNTDHTVWERLAAGQVLDIPGLGAEMMAHVHADDVAQAFSLAVEHRDAAAGESFHVAAASALTVRGLAELAAGWFGQAVELRSVSWEEFGAATTAEFAEASWDHLIRSHHVSIAKAERLLGYRPAYAPEEAVKEAVRWLVDHGRIATTSSMHD</sequence>
<dbReference type="InterPro" id="IPR050177">
    <property type="entry name" value="Lipid_A_modif_metabolic_enz"/>
</dbReference>
<name>A0A417XTI4_9ACTN</name>
<dbReference type="RefSeq" id="WP_118928559.1">
    <property type="nucleotide sequence ID" value="NZ_QXGH01000040.1"/>
</dbReference>
<dbReference type="PANTHER" id="PTHR43245">
    <property type="entry name" value="BIFUNCTIONAL POLYMYXIN RESISTANCE PROTEIN ARNA"/>
    <property type="match status" value="1"/>
</dbReference>
<dbReference type="SUPFAM" id="SSF51735">
    <property type="entry name" value="NAD(P)-binding Rossmann-fold domains"/>
    <property type="match status" value="1"/>
</dbReference>
<evidence type="ECO:0000313" key="3">
    <source>
        <dbReference type="Proteomes" id="UP000283644"/>
    </source>
</evidence>
<dbReference type="EMBL" id="QXGH01000040">
    <property type="protein sequence ID" value="RHW23762.1"/>
    <property type="molecule type" value="Genomic_DNA"/>
</dbReference>
<reference evidence="2 3" key="1">
    <citation type="submission" date="2018-09" db="EMBL/GenBank/DDBJ databases">
        <title>Genome sequencing of Nocardioides immobilis CCTCC AB 2017083 for comparison to Nocardioides silvaticus.</title>
        <authorList>
            <person name="Li C."/>
            <person name="Wang G."/>
        </authorList>
    </citation>
    <scope>NUCLEOTIDE SEQUENCE [LARGE SCALE GENOMIC DNA]</scope>
    <source>
        <strain evidence="2 3">CCTCC AB 2017083</strain>
    </source>
</reference>
<gene>
    <name evidence="2" type="ORF">D0Z08_27860</name>
</gene>
<protein>
    <submittedName>
        <fullName evidence="2">NAD-dependent epimerase/dehydratase family protein</fullName>
    </submittedName>
</protein>
<dbReference type="InterPro" id="IPR001509">
    <property type="entry name" value="Epimerase_deHydtase"/>
</dbReference>
<proteinExistence type="predicted"/>
<comment type="caution">
    <text evidence="2">The sequence shown here is derived from an EMBL/GenBank/DDBJ whole genome shotgun (WGS) entry which is preliminary data.</text>
</comment>
<dbReference type="Proteomes" id="UP000283644">
    <property type="component" value="Unassembled WGS sequence"/>
</dbReference>
<dbReference type="Pfam" id="PF01370">
    <property type="entry name" value="Epimerase"/>
    <property type="match status" value="1"/>
</dbReference>
<organism evidence="2 3">
    <name type="scientific">Nocardioides immobilis</name>
    <dbReference type="NCBI Taxonomy" id="2049295"/>
    <lineage>
        <taxon>Bacteria</taxon>
        <taxon>Bacillati</taxon>
        <taxon>Actinomycetota</taxon>
        <taxon>Actinomycetes</taxon>
        <taxon>Propionibacteriales</taxon>
        <taxon>Nocardioidaceae</taxon>
        <taxon>Nocardioides</taxon>
    </lineage>
</organism>
<feature type="domain" description="NAD-dependent epimerase/dehydratase" evidence="1">
    <location>
        <begin position="3"/>
        <end position="226"/>
    </location>
</feature>
<dbReference type="AlphaFoldDB" id="A0A417XTI4"/>